<name>A0A7K0EKK3_9BACT</name>
<dbReference type="PANTHER" id="PTHR43877:SF2">
    <property type="entry name" value="AMINOALKYLPHOSPHONATE N-ACETYLTRANSFERASE-RELATED"/>
    <property type="match status" value="1"/>
</dbReference>
<keyword evidence="2" id="KW-0012">Acyltransferase</keyword>
<dbReference type="OrthoDB" id="9813917at2"/>
<feature type="domain" description="N-acetyltransferase" evidence="3">
    <location>
        <begin position="153"/>
        <end position="287"/>
    </location>
</feature>
<feature type="domain" description="N-acetyltransferase" evidence="3">
    <location>
        <begin position="4"/>
        <end position="144"/>
    </location>
</feature>
<dbReference type="GO" id="GO:0016747">
    <property type="term" value="F:acyltransferase activity, transferring groups other than amino-acyl groups"/>
    <property type="evidence" value="ECO:0007669"/>
    <property type="project" value="InterPro"/>
</dbReference>
<dbReference type="PANTHER" id="PTHR43877">
    <property type="entry name" value="AMINOALKYLPHOSPHONATE N-ACETYLTRANSFERASE-RELATED-RELATED"/>
    <property type="match status" value="1"/>
</dbReference>
<dbReference type="Proteomes" id="UP000441754">
    <property type="component" value="Unassembled WGS sequence"/>
</dbReference>
<dbReference type="InterPro" id="IPR016181">
    <property type="entry name" value="Acyl_CoA_acyltransferase"/>
</dbReference>
<evidence type="ECO:0000313" key="5">
    <source>
        <dbReference type="Proteomes" id="UP000441754"/>
    </source>
</evidence>
<dbReference type="Pfam" id="PF00583">
    <property type="entry name" value="Acetyltransf_1"/>
    <property type="match status" value="1"/>
</dbReference>
<dbReference type="RefSeq" id="WP_154175399.1">
    <property type="nucleotide sequence ID" value="NZ_WJXZ01000006.1"/>
</dbReference>
<keyword evidence="5" id="KW-1185">Reference proteome</keyword>
<dbReference type="SUPFAM" id="SSF55729">
    <property type="entry name" value="Acyl-CoA N-acyltransferases (Nat)"/>
    <property type="match status" value="2"/>
</dbReference>
<protein>
    <submittedName>
        <fullName evidence="4">GNAT family N-acetyltransferase</fullName>
    </submittedName>
</protein>
<keyword evidence="1 4" id="KW-0808">Transferase</keyword>
<evidence type="ECO:0000256" key="2">
    <source>
        <dbReference type="ARBA" id="ARBA00023315"/>
    </source>
</evidence>
<dbReference type="AlphaFoldDB" id="A0A7K0EKK3"/>
<gene>
    <name evidence="4" type="ORF">GJJ30_12015</name>
</gene>
<organism evidence="4 5">
    <name type="scientific">Larkinella terrae</name>
    <dbReference type="NCBI Taxonomy" id="2025311"/>
    <lineage>
        <taxon>Bacteria</taxon>
        <taxon>Pseudomonadati</taxon>
        <taxon>Bacteroidota</taxon>
        <taxon>Cytophagia</taxon>
        <taxon>Cytophagales</taxon>
        <taxon>Spirosomataceae</taxon>
        <taxon>Larkinella</taxon>
    </lineage>
</organism>
<comment type="caution">
    <text evidence="4">The sequence shown here is derived from an EMBL/GenBank/DDBJ whole genome shotgun (WGS) entry which is preliminary data.</text>
</comment>
<sequence length="287" mass="32097">MKILSLTDLNEEQYLSIQALELRCKADDALLGHIHWDKSMNYFQSMRHWFLLYENDALISVLSAFAPTTTQIEFNGYTLPKARRKGCYSTLLEVAADEARKYDYEHALLISEQSSEGGQAFVRQLGAQHSNTEYQLIWKPVLLPSVPGSTQSLQLVEAELNDLESLTTLSQAIFGGTLEEARKLLETTIQTPHLTQYVATLAGKTVGMVATNFVQNDAWIIGLGVCPEHQGQGIGKTILLRILAILQESEADKILIEVDSSNEAALHLYQKTGFEIQMGQDYFRLAL</sequence>
<dbReference type="CDD" id="cd04301">
    <property type="entry name" value="NAT_SF"/>
    <property type="match status" value="1"/>
</dbReference>
<dbReference type="InterPro" id="IPR000182">
    <property type="entry name" value="GNAT_dom"/>
</dbReference>
<evidence type="ECO:0000313" key="4">
    <source>
        <dbReference type="EMBL" id="MRS62016.1"/>
    </source>
</evidence>
<dbReference type="EMBL" id="WJXZ01000006">
    <property type="protein sequence ID" value="MRS62016.1"/>
    <property type="molecule type" value="Genomic_DNA"/>
</dbReference>
<proteinExistence type="predicted"/>
<evidence type="ECO:0000259" key="3">
    <source>
        <dbReference type="PROSITE" id="PS51186"/>
    </source>
</evidence>
<dbReference type="Gene3D" id="3.40.630.30">
    <property type="match status" value="2"/>
</dbReference>
<dbReference type="InterPro" id="IPR050832">
    <property type="entry name" value="Bact_Acetyltransf"/>
</dbReference>
<evidence type="ECO:0000256" key="1">
    <source>
        <dbReference type="ARBA" id="ARBA00022679"/>
    </source>
</evidence>
<dbReference type="PROSITE" id="PS51186">
    <property type="entry name" value="GNAT"/>
    <property type="match status" value="2"/>
</dbReference>
<reference evidence="4 5" key="1">
    <citation type="journal article" date="2018" name="Antonie Van Leeuwenhoek">
        <title>Larkinella terrae sp. nov., isolated from soil on Jeju Island, South Korea.</title>
        <authorList>
            <person name="Ten L.N."/>
            <person name="Jeon J."/>
            <person name="Park S.J."/>
            <person name="Park S."/>
            <person name="Lee S.Y."/>
            <person name="Kim M.K."/>
            <person name="Jung H.Y."/>
        </authorList>
    </citation>
    <scope>NUCLEOTIDE SEQUENCE [LARGE SCALE GENOMIC DNA]</scope>
    <source>
        <strain evidence="4 5">KCTC 52001</strain>
    </source>
</reference>
<accession>A0A7K0EKK3</accession>